<comment type="cofactor">
    <cofactor evidence="1">
        <name>NADP(+)</name>
        <dbReference type="ChEBI" id="CHEBI:58349"/>
    </cofactor>
</comment>
<organism evidence="6 7">
    <name type="scientific">Ceratopteris richardii</name>
    <name type="common">Triangle waterfern</name>
    <dbReference type="NCBI Taxonomy" id="49495"/>
    <lineage>
        <taxon>Eukaryota</taxon>
        <taxon>Viridiplantae</taxon>
        <taxon>Streptophyta</taxon>
        <taxon>Embryophyta</taxon>
        <taxon>Tracheophyta</taxon>
        <taxon>Polypodiopsida</taxon>
        <taxon>Polypodiidae</taxon>
        <taxon>Polypodiales</taxon>
        <taxon>Pteridineae</taxon>
        <taxon>Pteridaceae</taxon>
        <taxon>Parkerioideae</taxon>
        <taxon>Ceratopteris</taxon>
    </lineage>
</organism>
<evidence type="ECO:0000259" key="5">
    <source>
        <dbReference type="Pfam" id="PF16363"/>
    </source>
</evidence>
<reference evidence="6" key="1">
    <citation type="submission" date="2021-08" db="EMBL/GenBank/DDBJ databases">
        <title>WGS assembly of Ceratopteris richardii.</title>
        <authorList>
            <person name="Marchant D.B."/>
            <person name="Chen G."/>
            <person name="Jenkins J."/>
            <person name="Shu S."/>
            <person name="Leebens-Mack J."/>
            <person name="Grimwood J."/>
            <person name="Schmutz J."/>
            <person name="Soltis P."/>
            <person name="Soltis D."/>
            <person name="Chen Z.-H."/>
        </authorList>
    </citation>
    <scope>NUCLEOTIDE SEQUENCE</scope>
    <source>
        <strain evidence="6">Whitten #5841</strain>
        <tissue evidence="6">Leaf</tissue>
    </source>
</reference>
<comment type="caution">
    <text evidence="6">The sequence shown here is derived from an EMBL/GenBank/DDBJ whole genome shotgun (WGS) entry which is preliminary data.</text>
</comment>
<dbReference type="Pfam" id="PF16363">
    <property type="entry name" value="GDP_Man_Dehyd"/>
    <property type="match status" value="1"/>
</dbReference>
<dbReference type="FunFam" id="3.40.50.720:FF:000924">
    <property type="entry name" value="GDP-mannose 4,6 dehydratase"/>
    <property type="match status" value="1"/>
</dbReference>
<dbReference type="InterPro" id="IPR016040">
    <property type="entry name" value="NAD(P)-bd_dom"/>
</dbReference>
<protein>
    <recommendedName>
        <fullName evidence="3">GDP-mannose 4,6-dehydratase</fullName>
        <ecNumber evidence="3">4.2.1.47</ecNumber>
    </recommendedName>
</protein>
<dbReference type="InterPro" id="IPR036291">
    <property type="entry name" value="NAD(P)-bd_dom_sf"/>
</dbReference>
<dbReference type="EMBL" id="CM035439">
    <property type="protein sequence ID" value="KAH7284507.1"/>
    <property type="molecule type" value="Genomic_DNA"/>
</dbReference>
<dbReference type="Proteomes" id="UP000825935">
    <property type="component" value="Chromosome 34"/>
</dbReference>
<evidence type="ECO:0000256" key="4">
    <source>
        <dbReference type="ARBA" id="ARBA00023239"/>
    </source>
</evidence>
<dbReference type="EMBL" id="CM035439">
    <property type="protein sequence ID" value="KAH7284508.1"/>
    <property type="molecule type" value="Genomic_DNA"/>
</dbReference>
<dbReference type="SUPFAM" id="SSF51735">
    <property type="entry name" value="NAD(P)-binding Rossmann-fold domains"/>
    <property type="match status" value="1"/>
</dbReference>
<dbReference type="PANTHER" id="PTHR43715:SF1">
    <property type="entry name" value="GDP-MANNOSE 4,6 DEHYDRATASE"/>
    <property type="match status" value="1"/>
</dbReference>
<dbReference type="GO" id="GO:0008446">
    <property type="term" value="F:GDP-mannose 4,6-dehydratase activity"/>
    <property type="evidence" value="ECO:0007669"/>
    <property type="project" value="UniProtKB-EC"/>
</dbReference>
<gene>
    <name evidence="6" type="ORF">KP509_34G057400</name>
</gene>
<dbReference type="PANTHER" id="PTHR43715">
    <property type="entry name" value="GDP-MANNOSE 4,6-DEHYDRATASE"/>
    <property type="match status" value="1"/>
</dbReference>
<evidence type="ECO:0000313" key="6">
    <source>
        <dbReference type="EMBL" id="KAH7284507.1"/>
    </source>
</evidence>
<accession>A0A8T2QKB7</accession>
<dbReference type="OrthoDB" id="10253554at2759"/>
<dbReference type="Gene3D" id="3.40.50.720">
    <property type="entry name" value="NAD(P)-binding Rossmann-like Domain"/>
    <property type="match status" value="1"/>
</dbReference>
<keyword evidence="7" id="KW-1185">Reference proteome</keyword>
<evidence type="ECO:0000256" key="2">
    <source>
        <dbReference type="ARBA" id="ARBA00009263"/>
    </source>
</evidence>
<proteinExistence type="inferred from homology"/>
<dbReference type="GO" id="GO:0042351">
    <property type="term" value="P:'de novo' GDP-L-fucose biosynthetic process"/>
    <property type="evidence" value="ECO:0007669"/>
    <property type="project" value="TreeGrafter"/>
</dbReference>
<comment type="similarity">
    <text evidence="2">Belongs to the NAD(P)-dependent epimerase/dehydratase family. GDP-mannose 4,6-dehydratase subfamily.</text>
</comment>
<evidence type="ECO:0000256" key="1">
    <source>
        <dbReference type="ARBA" id="ARBA00001937"/>
    </source>
</evidence>
<dbReference type="AlphaFoldDB" id="A0A8T2QKB7"/>
<feature type="domain" description="NAD(P)-binding" evidence="5">
    <location>
        <begin position="4"/>
        <end position="156"/>
    </location>
</feature>
<dbReference type="EMBL" id="CM035439">
    <property type="protein sequence ID" value="KAH7284509.1"/>
    <property type="molecule type" value="Genomic_DNA"/>
</dbReference>
<name>A0A8T2QKB7_CERRI</name>
<sequence length="172" mass="19888">MKSAQSHVGVSFENPEYTADVVATGALRLLQAVQSHVETTKRKIRFYQAGSSEMYGANPPPQDENTIFHPRSPYGVAKVAAYWYSVHYRETYGLFACNGILFNHESPRRAENFVTRKITRAVGRIKMGLQPHVTGDLQAIMWRQCGLCYSKMNLMTMWLHQRNLILWRSYWR</sequence>
<evidence type="ECO:0000256" key="3">
    <source>
        <dbReference type="ARBA" id="ARBA00011989"/>
    </source>
</evidence>
<dbReference type="EC" id="4.2.1.47" evidence="3"/>
<dbReference type="InterPro" id="IPR006368">
    <property type="entry name" value="GDP_Man_deHydtase"/>
</dbReference>
<evidence type="ECO:0000313" key="7">
    <source>
        <dbReference type="Proteomes" id="UP000825935"/>
    </source>
</evidence>
<keyword evidence="4" id="KW-0456">Lyase</keyword>